<gene>
    <name evidence="2" type="ORF">GJ744_002508</name>
</gene>
<reference evidence="2" key="1">
    <citation type="submission" date="2020-02" db="EMBL/GenBank/DDBJ databases">
        <authorList>
            <person name="Palmer J.M."/>
        </authorList>
    </citation>
    <scope>NUCLEOTIDE SEQUENCE</scope>
    <source>
        <strain evidence="2">EPUS1.4</strain>
        <tissue evidence="2">Thallus</tissue>
    </source>
</reference>
<dbReference type="Pfam" id="PF06985">
    <property type="entry name" value="HET"/>
    <property type="match status" value="1"/>
</dbReference>
<name>A0A8H7E0E1_9EURO</name>
<accession>A0A8H7E0E1</accession>
<sequence>MDKDVMDKDVMDEDPMDEDLITNELGRILLNTITGRDPPTMDSDHSYITALCWNQHRAGEYATYMYPDNLPLGDIFVDRIGWMSSEEVARYLMMGYRVWDENGRRLHFHGTPLDYDSLNVLRLPRKIVCSQDVSEVPDLLVQLEERSFNGSTGADAVHEVNRTQPAGRIMPWDLRVSTPDVDQEGLSFLTRAKLAFIASRVPVAAPCYLGSSPLKTVEYQEEIERIVGTYPRIGVDVPYLLIKYPPTQASLRPVDSTDVHSMQPNHAGMALCDICRTLDLKELFEWGTVDNELDLGLMHDLLARTSCSFCRIVAVLCKDGFDSLKRSSLNPDPDAARESGFDIQQPIEVTVLRNPILTQSTKPYVILKQHVRREYYGPIVSLRTVRGDIRGKYTLNTRQYVDFQLVRKMVDRCTSEHGSACGQKSRGLPESMELVVVDVIQMCLVTVDGSEVDFVTLSYVWGTGSMVKTTKQTFGHFQKPRSLVEAGVSRVIQDAAAVVQGLGKSYLWVDALCIIQDDEEHRLSQIRRMADIYGQSWLTIVALAGENSSSPLPGVSHPRPQLVEVVQGMPITWILSRLSSNAHNQIYEQRAWTFQERLISRRCLYIGEHQVYLDCGYGETNAHEQILPPMDRYRWLLTAEFNSLNVIVQHMDKLNISGFHQTESFCTDHLQRYSKIMSRYSSRKLSFASDIENAFLGIQDVLSHKLGWRFLAGLPTGVFDWALLWLPHGQLQRREWRKYADDSTVVSPPSWSWFGWLGKVSYAAYTYHSKPAFTSIRPKIRVFTIEADGTSFPIHRQPSAVWHTETLEQITTILENRSTDPTCSPTYPDTVLPRQLLLSTIILQFEAEAVLYRPHKLEIEWMTTGPDAGILKQSLRHGYSYIISDMAAKIDDNSLDVIAMAVCDVITHSMRGGQFAEEKTWDSKDKLVVMLICWKGQLAERLAVGYMDPKRWQEVSPVKKPIRLC</sequence>
<dbReference type="AlphaFoldDB" id="A0A8H7E0E1"/>
<evidence type="ECO:0000259" key="1">
    <source>
        <dbReference type="Pfam" id="PF06985"/>
    </source>
</evidence>
<dbReference type="InterPro" id="IPR010730">
    <property type="entry name" value="HET"/>
</dbReference>
<dbReference type="Proteomes" id="UP000606974">
    <property type="component" value="Unassembled WGS sequence"/>
</dbReference>
<protein>
    <recommendedName>
        <fullName evidence="1">Heterokaryon incompatibility domain-containing protein</fullName>
    </recommendedName>
</protein>
<evidence type="ECO:0000313" key="2">
    <source>
        <dbReference type="EMBL" id="KAF7504250.1"/>
    </source>
</evidence>
<dbReference type="PANTHER" id="PTHR33112:SF12">
    <property type="entry name" value="HETEROKARYON INCOMPATIBILITY DOMAIN-CONTAINING PROTEIN"/>
    <property type="match status" value="1"/>
</dbReference>
<organism evidence="2 3">
    <name type="scientific">Endocarpon pusillum</name>
    <dbReference type="NCBI Taxonomy" id="364733"/>
    <lineage>
        <taxon>Eukaryota</taxon>
        <taxon>Fungi</taxon>
        <taxon>Dikarya</taxon>
        <taxon>Ascomycota</taxon>
        <taxon>Pezizomycotina</taxon>
        <taxon>Eurotiomycetes</taxon>
        <taxon>Chaetothyriomycetidae</taxon>
        <taxon>Verrucariales</taxon>
        <taxon>Verrucariaceae</taxon>
        <taxon>Endocarpon</taxon>
    </lineage>
</organism>
<evidence type="ECO:0000313" key="3">
    <source>
        <dbReference type="Proteomes" id="UP000606974"/>
    </source>
</evidence>
<keyword evidence="3" id="KW-1185">Reference proteome</keyword>
<feature type="domain" description="Heterokaryon incompatibility" evidence="1">
    <location>
        <begin position="454"/>
        <end position="596"/>
    </location>
</feature>
<dbReference type="PANTHER" id="PTHR33112">
    <property type="entry name" value="DOMAIN PROTEIN, PUTATIVE-RELATED"/>
    <property type="match status" value="1"/>
</dbReference>
<dbReference type="EMBL" id="JAACFV010000143">
    <property type="protein sequence ID" value="KAF7504250.1"/>
    <property type="molecule type" value="Genomic_DNA"/>
</dbReference>
<comment type="caution">
    <text evidence="2">The sequence shown here is derived from an EMBL/GenBank/DDBJ whole genome shotgun (WGS) entry which is preliminary data.</text>
</comment>
<proteinExistence type="predicted"/>
<dbReference type="OrthoDB" id="4444513at2759"/>